<evidence type="ECO:0000313" key="2">
    <source>
        <dbReference type="EMBL" id="MCC2130267.1"/>
    </source>
</evidence>
<keyword evidence="1" id="KW-0472">Membrane</keyword>
<dbReference type="Proteomes" id="UP001199319">
    <property type="component" value="Unassembled WGS sequence"/>
</dbReference>
<keyword evidence="3" id="KW-1185">Reference proteome</keyword>
<dbReference type="AlphaFoldDB" id="A0AAE3DEP1"/>
<keyword evidence="1" id="KW-1133">Transmembrane helix</keyword>
<comment type="caution">
    <text evidence="2">The sequence shown here is derived from an EMBL/GenBank/DDBJ whole genome shotgun (WGS) entry which is preliminary data.</text>
</comment>
<protein>
    <submittedName>
        <fullName evidence="2">Uncharacterized protein</fullName>
    </submittedName>
</protein>
<proteinExistence type="predicted"/>
<reference evidence="2" key="1">
    <citation type="submission" date="2021-10" db="EMBL/GenBank/DDBJ databases">
        <title>Anaerobic single-cell dispensing facilitates the cultivation of human gut bacteria.</title>
        <authorList>
            <person name="Afrizal A."/>
        </authorList>
    </citation>
    <scope>NUCLEOTIDE SEQUENCE</scope>
    <source>
        <strain evidence="2">CLA-AA-H272</strain>
    </source>
</reference>
<evidence type="ECO:0000256" key="1">
    <source>
        <dbReference type="SAM" id="Phobius"/>
    </source>
</evidence>
<feature type="transmembrane region" description="Helical" evidence="1">
    <location>
        <begin position="41"/>
        <end position="59"/>
    </location>
</feature>
<feature type="transmembrane region" description="Helical" evidence="1">
    <location>
        <begin position="6"/>
        <end position="29"/>
    </location>
</feature>
<sequence>MFNFSGVLYRIWGVCGVILVLGVACILLNRPWARKVKIKDCKLGLIMIAAAIGLSLLYASRIVFPGVSSYTGEFIDSHRNSRVAPPLPVTNEYVFWNGEGKNKLFIWTFSQKRNIPR</sequence>
<accession>A0AAE3DEP1</accession>
<dbReference type="EMBL" id="JAJEPW010000041">
    <property type="protein sequence ID" value="MCC2130267.1"/>
    <property type="molecule type" value="Genomic_DNA"/>
</dbReference>
<gene>
    <name evidence="2" type="ORF">LKD37_12235</name>
</gene>
<organism evidence="2 3">
    <name type="scientific">Brotocaccenecus cirricatena</name>
    <dbReference type="NCBI Taxonomy" id="3064195"/>
    <lineage>
        <taxon>Bacteria</taxon>
        <taxon>Bacillati</taxon>
        <taxon>Bacillota</taxon>
        <taxon>Clostridia</taxon>
        <taxon>Eubacteriales</taxon>
        <taxon>Oscillospiraceae</taxon>
        <taxon>Brotocaccenecus</taxon>
    </lineage>
</organism>
<dbReference type="RefSeq" id="WP_302929484.1">
    <property type="nucleotide sequence ID" value="NZ_JAJEPW010000041.1"/>
</dbReference>
<evidence type="ECO:0000313" key="3">
    <source>
        <dbReference type="Proteomes" id="UP001199319"/>
    </source>
</evidence>
<name>A0AAE3DEP1_9FIRM</name>
<keyword evidence="1" id="KW-0812">Transmembrane</keyword>